<name>A0A4Y2N079_ARAVE</name>
<keyword evidence="2" id="KW-1185">Reference proteome</keyword>
<organism evidence="1 2">
    <name type="scientific">Araneus ventricosus</name>
    <name type="common">Orbweaver spider</name>
    <name type="synonym">Epeira ventricosa</name>
    <dbReference type="NCBI Taxonomy" id="182803"/>
    <lineage>
        <taxon>Eukaryota</taxon>
        <taxon>Metazoa</taxon>
        <taxon>Ecdysozoa</taxon>
        <taxon>Arthropoda</taxon>
        <taxon>Chelicerata</taxon>
        <taxon>Arachnida</taxon>
        <taxon>Araneae</taxon>
        <taxon>Araneomorphae</taxon>
        <taxon>Entelegynae</taxon>
        <taxon>Araneoidea</taxon>
        <taxon>Araneidae</taxon>
        <taxon>Araneus</taxon>
    </lineage>
</organism>
<gene>
    <name evidence="1" type="ORF">AVEN_67391_1</name>
</gene>
<reference evidence="1 2" key="1">
    <citation type="journal article" date="2019" name="Sci. Rep.">
        <title>Orb-weaving spider Araneus ventricosus genome elucidates the spidroin gene catalogue.</title>
        <authorList>
            <person name="Kono N."/>
            <person name="Nakamura H."/>
            <person name="Ohtoshi R."/>
            <person name="Moran D.A.P."/>
            <person name="Shinohara A."/>
            <person name="Yoshida Y."/>
            <person name="Fujiwara M."/>
            <person name="Mori M."/>
            <person name="Tomita M."/>
            <person name="Arakawa K."/>
        </authorList>
    </citation>
    <scope>NUCLEOTIDE SEQUENCE [LARGE SCALE GENOMIC DNA]</scope>
</reference>
<sequence>MEGVESRTLLSRNRGFITIDVVESKRRSGTASFTRNRQQKIVETSFKQRYFCHPGYSVQVLLLQRNCLFCDYVTAYYSATGPRWCPSGEEFLVFLL</sequence>
<evidence type="ECO:0000313" key="2">
    <source>
        <dbReference type="Proteomes" id="UP000499080"/>
    </source>
</evidence>
<dbReference type="Proteomes" id="UP000499080">
    <property type="component" value="Unassembled WGS sequence"/>
</dbReference>
<dbReference type="AlphaFoldDB" id="A0A4Y2N079"/>
<comment type="caution">
    <text evidence="1">The sequence shown here is derived from an EMBL/GenBank/DDBJ whole genome shotgun (WGS) entry which is preliminary data.</text>
</comment>
<proteinExistence type="predicted"/>
<dbReference type="EMBL" id="BGPR01008195">
    <property type="protein sequence ID" value="GBN32169.1"/>
    <property type="molecule type" value="Genomic_DNA"/>
</dbReference>
<protein>
    <submittedName>
        <fullName evidence="1">Uncharacterized protein</fullName>
    </submittedName>
</protein>
<accession>A0A4Y2N079</accession>
<evidence type="ECO:0000313" key="1">
    <source>
        <dbReference type="EMBL" id="GBN32169.1"/>
    </source>
</evidence>